<comment type="caution">
    <text evidence="2">The sequence shown here is derived from an EMBL/GenBank/DDBJ whole genome shotgun (WGS) entry which is preliminary data.</text>
</comment>
<accession>A0ABV2WXP3</accession>
<name>A0ABV2WXP3_9NOCA</name>
<dbReference type="Pfam" id="PF19953">
    <property type="entry name" value="EACC1"/>
    <property type="match status" value="1"/>
</dbReference>
<reference evidence="2 3" key="1">
    <citation type="submission" date="2024-06" db="EMBL/GenBank/DDBJ databases">
        <title>The Natural Products Discovery Center: Release of the First 8490 Sequenced Strains for Exploring Actinobacteria Biosynthetic Diversity.</title>
        <authorList>
            <person name="Kalkreuter E."/>
            <person name="Kautsar S.A."/>
            <person name="Yang D."/>
            <person name="Bader C.D."/>
            <person name="Teijaro C.N."/>
            <person name="Fluegel L."/>
            <person name="Davis C.M."/>
            <person name="Simpson J.R."/>
            <person name="Lauterbach L."/>
            <person name="Steele A.D."/>
            <person name="Gui C."/>
            <person name="Meng S."/>
            <person name="Li G."/>
            <person name="Viehrig K."/>
            <person name="Ye F."/>
            <person name="Su P."/>
            <person name="Kiefer A.F."/>
            <person name="Nichols A."/>
            <person name="Cepeda A.J."/>
            <person name="Yan W."/>
            <person name="Fan B."/>
            <person name="Jiang Y."/>
            <person name="Adhikari A."/>
            <person name="Zheng C.-J."/>
            <person name="Schuster L."/>
            <person name="Cowan T.M."/>
            <person name="Smanski M.J."/>
            <person name="Chevrette M.G."/>
            <person name="De Carvalho L.P.S."/>
            <person name="Shen B."/>
        </authorList>
    </citation>
    <scope>NUCLEOTIDE SEQUENCE [LARGE SCALE GENOMIC DNA]</scope>
    <source>
        <strain evidence="2 3">NPDC019708</strain>
    </source>
</reference>
<dbReference type="Proteomes" id="UP001550628">
    <property type="component" value="Unassembled WGS sequence"/>
</dbReference>
<dbReference type="RefSeq" id="WP_356959674.1">
    <property type="nucleotide sequence ID" value="NZ_JBEYBD010000033.1"/>
</dbReference>
<gene>
    <name evidence="2" type="ORF">ABZ510_27865</name>
</gene>
<organism evidence="2 3">
    <name type="scientific">Nocardia rhamnosiphila</name>
    <dbReference type="NCBI Taxonomy" id="426716"/>
    <lineage>
        <taxon>Bacteria</taxon>
        <taxon>Bacillati</taxon>
        <taxon>Actinomycetota</taxon>
        <taxon>Actinomycetes</taxon>
        <taxon>Mycobacteriales</taxon>
        <taxon>Nocardiaceae</taxon>
        <taxon>Nocardia</taxon>
    </lineage>
</organism>
<keyword evidence="1" id="KW-0472">Membrane</keyword>
<keyword evidence="3" id="KW-1185">Reference proteome</keyword>
<feature type="transmembrane region" description="Helical" evidence="1">
    <location>
        <begin position="54"/>
        <end position="76"/>
    </location>
</feature>
<keyword evidence="1" id="KW-1133">Transmembrane helix</keyword>
<keyword evidence="1" id="KW-0812">Transmembrane</keyword>
<sequence length="129" mass="13867">MATEMSDDNGQLLIHADGGLDTAMQLLDWLRDEDGLRGRARLQNNPLREGDMGAISEIVTIALGSGATVGIVTALVRSLSTWLTHRRSDITITVTRPGGESVKFTGKRVDTADVLRRIQDLAGPADPSQ</sequence>
<evidence type="ECO:0000313" key="2">
    <source>
        <dbReference type="EMBL" id="MEU1955660.1"/>
    </source>
</evidence>
<protein>
    <submittedName>
        <fullName evidence="2">Uncharacterized protein</fullName>
    </submittedName>
</protein>
<evidence type="ECO:0000256" key="1">
    <source>
        <dbReference type="SAM" id="Phobius"/>
    </source>
</evidence>
<evidence type="ECO:0000313" key="3">
    <source>
        <dbReference type="Proteomes" id="UP001550628"/>
    </source>
</evidence>
<dbReference type="InterPro" id="IPR045428">
    <property type="entry name" value="EACC1"/>
</dbReference>
<proteinExistence type="predicted"/>
<dbReference type="EMBL" id="JBEYBF010000026">
    <property type="protein sequence ID" value="MEU1955660.1"/>
    <property type="molecule type" value="Genomic_DNA"/>
</dbReference>